<dbReference type="EMBL" id="VFOS01000003">
    <property type="protein sequence ID" value="TQL58543.1"/>
    <property type="molecule type" value="Genomic_DNA"/>
</dbReference>
<feature type="compositionally biased region" description="Basic and acidic residues" evidence="1">
    <location>
        <begin position="186"/>
        <end position="197"/>
    </location>
</feature>
<feature type="compositionally biased region" description="Low complexity" evidence="1">
    <location>
        <begin position="234"/>
        <end position="250"/>
    </location>
</feature>
<organism evidence="2 3">
    <name type="scientific">Rarobacter faecitabidus</name>
    <dbReference type="NCBI Taxonomy" id="13243"/>
    <lineage>
        <taxon>Bacteria</taxon>
        <taxon>Bacillati</taxon>
        <taxon>Actinomycetota</taxon>
        <taxon>Actinomycetes</taxon>
        <taxon>Micrococcales</taxon>
        <taxon>Rarobacteraceae</taxon>
        <taxon>Rarobacter</taxon>
    </lineage>
</organism>
<protein>
    <recommendedName>
        <fullName evidence="4">HNH endonuclease</fullName>
    </recommendedName>
</protein>
<evidence type="ECO:0000256" key="1">
    <source>
        <dbReference type="SAM" id="MobiDB-lite"/>
    </source>
</evidence>
<comment type="caution">
    <text evidence="2">The sequence shown here is derived from an EMBL/GenBank/DDBJ whole genome shotgun (WGS) entry which is preliminary data.</text>
</comment>
<reference evidence="2 3" key="1">
    <citation type="submission" date="2019-06" db="EMBL/GenBank/DDBJ databases">
        <title>Sequencing the genomes of 1000 actinobacteria strains.</title>
        <authorList>
            <person name="Klenk H.-P."/>
        </authorList>
    </citation>
    <scope>NUCLEOTIDE SEQUENCE [LARGE SCALE GENOMIC DNA]</scope>
    <source>
        <strain evidence="2 3">DSM 4813</strain>
    </source>
</reference>
<dbReference type="RefSeq" id="WP_142121528.1">
    <property type="nucleotide sequence ID" value="NZ_BAAASV010000002.1"/>
</dbReference>
<evidence type="ECO:0008006" key="4">
    <source>
        <dbReference type="Google" id="ProtNLM"/>
    </source>
</evidence>
<feature type="compositionally biased region" description="Basic residues" evidence="1">
    <location>
        <begin position="316"/>
        <end position="331"/>
    </location>
</feature>
<feature type="compositionally biased region" description="Gly residues" evidence="1">
    <location>
        <begin position="283"/>
        <end position="295"/>
    </location>
</feature>
<name>A0A542ZDX2_RARFA</name>
<feature type="region of interest" description="Disordered" evidence="1">
    <location>
        <begin position="184"/>
        <end position="205"/>
    </location>
</feature>
<gene>
    <name evidence="2" type="ORF">FB461_1958</name>
</gene>
<dbReference type="Gene3D" id="1.10.30.50">
    <property type="match status" value="1"/>
</dbReference>
<dbReference type="AlphaFoldDB" id="A0A542ZDX2"/>
<keyword evidence="3" id="KW-1185">Reference proteome</keyword>
<evidence type="ECO:0000313" key="2">
    <source>
        <dbReference type="EMBL" id="TQL58543.1"/>
    </source>
</evidence>
<sequence>MPWARFGDNIATYPDLLEIRALAEADDRLMLEALGFLTVCATLSAGHKTDYLTNYGTALQVAGPRADALIGVLVAVGLVTPVAPIAGRKSGFIIRADSDFIHVRTRDELEAEKANRQGRRSDRLKREIRLRDGDNCRWCGIVVHWSGTAKSGRHAEVDHLDLDPKVEATPENTVVACKTCNGTRGQDPEKWAREHELLPPPPRPLYGRETAQYLQRQFPDRHIVQTHRSDETSPVAAAADPARQQAVRPAAPDRAEDMAREVDEPAPKPQPNLGQPRRADGTGSPGTGRDGTGMEGKGRAGPDRSGAGGAVAKGGPPRKRRGKRGGRGRRQ</sequence>
<feature type="compositionally biased region" description="Basic and acidic residues" evidence="1">
    <location>
        <begin position="251"/>
        <end position="266"/>
    </location>
</feature>
<feature type="region of interest" description="Disordered" evidence="1">
    <location>
        <begin position="226"/>
        <end position="331"/>
    </location>
</feature>
<dbReference type="OrthoDB" id="4398343at2"/>
<evidence type="ECO:0000313" key="3">
    <source>
        <dbReference type="Proteomes" id="UP000315389"/>
    </source>
</evidence>
<dbReference type="Proteomes" id="UP000315389">
    <property type="component" value="Unassembled WGS sequence"/>
</dbReference>
<accession>A0A542ZDX2</accession>
<proteinExistence type="predicted"/>